<sequence>MQVADMSAVRKGLIEEIETRLNAALEEDRGIIEGMLTEALGQDHNLVLPPYHGGLTPHEFAIRLEAVLDTLLHDHSADAEDSFMALSITGKCESVTIKDEGKEISSFAFDEPGGGN</sequence>
<dbReference type="AlphaFoldDB" id="A0A0F9RA62"/>
<protein>
    <submittedName>
        <fullName evidence="1">Uncharacterized protein</fullName>
    </submittedName>
</protein>
<dbReference type="EMBL" id="LAZR01003092">
    <property type="protein sequence ID" value="KKN22116.1"/>
    <property type="molecule type" value="Genomic_DNA"/>
</dbReference>
<evidence type="ECO:0000313" key="1">
    <source>
        <dbReference type="EMBL" id="KKN22116.1"/>
    </source>
</evidence>
<organism evidence="1">
    <name type="scientific">marine sediment metagenome</name>
    <dbReference type="NCBI Taxonomy" id="412755"/>
    <lineage>
        <taxon>unclassified sequences</taxon>
        <taxon>metagenomes</taxon>
        <taxon>ecological metagenomes</taxon>
    </lineage>
</organism>
<reference evidence="1" key="1">
    <citation type="journal article" date="2015" name="Nature">
        <title>Complex archaea that bridge the gap between prokaryotes and eukaryotes.</title>
        <authorList>
            <person name="Spang A."/>
            <person name="Saw J.H."/>
            <person name="Jorgensen S.L."/>
            <person name="Zaremba-Niedzwiedzka K."/>
            <person name="Martijn J."/>
            <person name="Lind A.E."/>
            <person name="van Eijk R."/>
            <person name="Schleper C."/>
            <person name="Guy L."/>
            <person name="Ettema T.J."/>
        </authorList>
    </citation>
    <scope>NUCLEOTIDE SEQUENCE</scope>
</reference>
<proteinExistence type="predicted"/>
<comment type="caution">
    <text evidence="1">The sequence shown here is derived from an EMBL/GenBank/DDBJ whole genome shotgun (WGS) entry which is preliminary data.</text>
</comment>
<accession>A0A0F9RA62</accession>
<gene>
    <name evidence="1" type="ORF">LCGC14_0918640</name>
</gene>
<name>A0A0F9RA62_9ZZZZ</name>